<evidence type="ECO:0000256" key="3">
    <source>
        <dbReference type="SAM" id="SignalP"/>
    </source>
</evidence>
<feature type="chain" id="PRO_5042204144" description="Mid2 domain-containing protein" evidence="3">
    <location>
        <begin position="29"/>
        <end position="498"/>
    </location>
</feature>
<keyword evidence="5" id="KW-1185">Reference proteome</keyword>
<feature type="compositionally biased region" description="Low complexity" evidence="1">
    <location>
        <begin position="204"/>
        <end position="254"/>
    </location>
</feature>
<feature type="compositionally biased region" description="Gly residues" evidence="1">
    <location>
        <begin position="463"/>
        <end position="472"/>
    </location>
</feature>
<evidence type="ECO:0000313" key="5">
    <source>
        <dbReference type="Proteomes" id="UP001285441"/>
    </source>
</evidence>
<proteinExistence type="predicted"/>
<dbReference type="AlphaFoldDB" id="A0AAE0U3L4"/>
<keyword evidence="2" id="KW-0472">Membrane</keyword>
<feature type="region of interest" description="Disordered" evidence="1">
    <location>
        <begin position="462"/>
        <end position="498"/>
    </location>
</feature>
<dbReference type="Proteomes" id="UP001285441">
    <property type="component" value="Unassembled WGS sequence"/>
</dbReference>
<keyword evidence="3" id="KW-0732">Signal</keyword>
<keyword evidence="2" id="KW-1133">Transmembrane helix</keyword>
<evidence type="ECO:0000256" key="2">
    <source>
        <dbReference type="SAM" id="Phobius"/>
    </source>
</evidence>
<organism evidence="4 5">
    <name type="scientific">Podospora didyma</name>
    <dbReference type="NCBI Taxonomy" id="330526"/>
    <lineage>
        <taxon>Eukaryota</taxon>
        <taxon>Fungi</taxon>
        <taxon>Dikarya</taxon>
        <taxon>Ascomycota</taxon>
        <taxon>Pezizomycotina</taxon>
        <taxon>Sordariomycetes</taxon>
        <taxon>Sordariomycetidae</taxon>
        <taxon>Sordariales</taxon>
        <taxon>Podosporaceae</taxon>
        <taxon>Podospora</taxon>
    </lineage>
</organism>
<name>A0AAE0U3L4_9PEZI</name>
<evidence type="ECO:0008006" key="6">
    <source>
        <dbReference type="Google" id="ProtNLM"/>
    </source>
</evidence>
<reference evidence="4" key="1">
    <citation type="journal article" date="2023" name="Mol. Phylogenet. Evol.">
        <title>Genome-scale phylogeny and comparative genomics of the fungal order Sordariales.</title>
        <authorList>
            <person name="Hensen N."/>
            <person name="Bonometti L."/>
            <person name="Westerberg I."/>
            <person name="Brannstrom I.O."/>
            <person name="Guillou S."/>
            <person name="Cros-Aarteil S."/>
            <person name="Calhoun S."/>
            <person name="Haridas S."/>
            <person name="Kuo A."/>
            <person name="Mondo S."/>
            <person name="Pangilinan J."/>
            <person name="Riley R."/>
            <person name="LaButti K."/>
            <person name="Andreopoulos B."/>
            <person name="Lipzen A."/>
            <person name="Chen C."/>
            <person name="Yan M."/>
            <person name="Daum C."/>
            <person name="Ng V."/>
            <person name="Clum A."/>
            <person name="Steindorff A."/>
            <person name="Ohm R.A."/>
            <person name="Martin F."/>
            <person name="Silar P."/>
            <person name="Natvig D.O."/>
            <person name="Lalanne C."/>
            <person name="Gautier V."/>
            <person name="Ament-Velasquez S.L."/>
            <person name="Kruys A."/>
            <person name="Hutchinson M.I."/>
            <person name="Powell A.J."/>
            <person name="Barry K."/>
            <person name="Miller A.N."/>
            <person name="Grigoriev I.V."/>
            <person name="Debuchy R."/>
            <person name="Gladieux P."/>
            <person name="Hiltunen Thoren M."/>
            <person name="Johannesson H."/>
        </authorList>
    </citation>
    <scope>NUCLEOTIDE SEQUENCE</scope>
    <source>
        <strain evidence="4">CBS 232.78</strain>
    </source>
</reference>
<reference evidence="4" key="2">
    <citation type="submission" date="2023-06" db="EMBL/GenBank/DDBJ databases">
        <authorList>
            <consortium name="Lawrence Berkeley National Laboratory"/>
            <person name="Haridas S."/>
            <person name="Hensen N."/>
            <person name="Bonometti L."/>
            <person name="Westerberg I."/>
            <person name="Brannstrom I.O."/>
            <person name="Guillou S."/>
            <person name="Cros-Aarteil S."/>
            <person name="Calhoun S."/>
            <person name="Kuo A."/>
            <person name="Mondo S."/>
            <person name="Pangilinan J."/>
            <person name="Riley R."/>
            <person name="LaButti K."/>
            <person name="Andreopoulos B."/>
            <person name="Lipzen A."/>
            <person name="Chen C."/>
            <person name="Yanf M."/>
            <person name="Daum C."/>
            <person name="Ng V."/>
            <person name="Clum A."/>
            <person name="Steindorff A."/>
            <person name="Ohm R."/>
            <person name="Martin F."/>
            <person name="Silar P."/>
            <person name="Natvig D."/>
            <person name="Lalanne C."/>
            <person name="Gautier V."/>
            <person name="Ament-velasquez S.L."/>
            <person name="Kruys A."/>
            <person name="Hutchinson M.I."/>
            <person name="Powell A.J."/>
            <person name="Barry K."/>
            <person name="Miller A.N."/>
            <person name="Grigoriev I.V."/>
            <person name="Debuchy R."/>
            <person name="Gladieux P."/>
            <person name="Thoren M.H."/>
            <person name="Johannesson H."/>
        </authorList>
    </citation>
    <scope>NUCLEOTIDE SEQUENCE</scope>
    <source>
        <strain evidence="4">CBS 232.78</strain>
    </source>
</reference>
<feature type="region of interest" description="Disordered" evidence="1">
    <location>
        <begin position="204"/>
        <end position="267"/>
    </location>
</feature>
<evidence type="ECO:0000256" key="1">
    <source>
        <dbReference type="SAM" id="MobiDB-lite"/>
    </source>
</evidence>
<dbReference type="EMBL" id="JAULSW010000002">
    <property type="protein sequence ID" value="KAK3389319.1"/>
    <property type="molecule type" value="Genomic_DNA"/>
</dbReference>
<comment type="caution">
    <text evidence="4">The sequence shown here is derived from an EMBL/GenBank/DDBJ whole genome shotgun (WGS) entry which is preliminary data.</text>
</comment>
<gene>
    <name evidence="4" type="ORF">B0H63DRAFT_518555</name>
</gene>
<accession>A0AAE0U3L4</accession>
<feature type="transmembrane region" description="Helical" evidence="2">
    <location>
        <begin position="275"/>
        <end position="298"/>
    </location>
</feature>
<feature type="signal peptide" evidence="3">
    <location>
        <begin position="1"/>
        <end position="28"/>
    </location>
</feature>
<keyword evidence="2" id="KW-0812">Transmembrane</keyword>
<protein>
    <recommendedName>
        <fullName evidence="6">Mid2 domain-containing protein</fullName>
    </recommendedName>
</protein>
<evidence type="ECO:0000313" key="4">
    <source>
        <dbReference type="EMBL" id="KAK3389319.1"/>
    </source>
</evidence>
<sequence length="498" mass="51183">MRPDLFNRLPPSMALLLLTSLLDMPVAAHVLHPVPRLTQPPTTTIAHYALDVVSWPLQPTPPPLNPFDLRRRQDTNTICGFIGGFSALPATCSSGSHCVLDTVHGVVGCCPNGQDTCTAGVFTGCVDPNSGPQTEVNPYVFTCTGSDVCYKNVFDGGFSQFGCGTASDLATTVLATAGGLTTSLDRPALSVPFTQSVSTLSTPTTLGTVTSVGRSTRSSTSSSASSSTSSSLTSQSSTASLTSPISSSSTTTAPTDPPAAPTAATTAAPADRTGVIVGGAISGVAVLVALVAVGIFFLRRRGNNIRKGPGTTGGVNGQYISNPKPGPSTGFMAVNQDSDAFETGMIPPVTTAPPFSTDLTAGGPSPFAYAGAAGVAASAAGGPHNSYPPPDNQYHYPGQYPAVYAGALGGSQPNSQLDPDRVPLTQEPREIDDFTTGFHQALGRIGEEDEENMPPVAVNEGNGVNGAGGDTGSDGSYQGTVRPLWQQNRRQSRNLMWM</sequence>